<dbReference type="CDD" id="cd22967">
    <property type="entry name" value="DD_AK7"/>
    <property type="match status" value="1"/>
</dbReference>
<proteinExistence type="predicted"/>
<organism evidence="1">
    <name type="scientific">Apis mellifera</name>
    <name type="common">Honeybee</name>
    <dbReference type="NCBI Taxonomy" id="7460"/>
    <lineage>
        <taxon>Eukaryota</taxon>
        <taxon>Metazoa</taxon>
        <taxon>Ecdysozoa</taxon>
        <taxon>Arthropoda</taxon>
        <taxon>Hexapoda</taxon>
        <taxon>Insecta</taxon>
        <taxon>Pterygota</taxon>
        <taxon>Neoptera</taxon>
        <taxon>Endopterygota</taxon>
        <taxon>Hymenoptera</taxon>
        <taxon>Apocrita</taxon>
        <taxon>Aculeata</taxon>
        <taxon>Apoidea</taxon>
        <taxon>Anthophila</taxon>
        <taxon>Apidae</taxon>
        <taxon>Apis</taxon>
    </lineage>
</organism>
<dbReference type="GeneID" id="102654366"/>
<dbReference type="Pfam" id="PF05186">
    <property type="entry name" value="Dpy-30"/>
    <property type="match status" value="1"/>
</dbReference>
<reference evidence="1" key="1">
    <citation type="submission" date="2021-01" db="UniProtKB">
        <authorList>
            <consortium name="EnsemblMetazoa"/>
        </authorList>
    </citation>
    <scope>IDENTIFICATION</scope>
    <source>
        <strain evidence="1">DH4</strain>
    </source>
</reference>
<evidence type="ECO:0000313" key="1">
    <source>
        <dbReference type="EnsemblMetazoa" id="XP_026297322"/>
    </source>
</evidence>
<evidence type="ECO:0000313" key="3">
    <source>
        <dbReference type="RefSeq" id="XP_026297322.1"/>
    </source>
</evidence>
<dbReference type="KEGG" id="ame:102654366"/>
<gene>
    <name evidence="3" type="primary">LOC102654366</name>
</gene>
<dbReference type="Proteomes" id="UP000005203">
    <property type="component" value="Linkage group LG6"/>
</dbReference>
<sequence length="154" mass="17776">MEKLTEEQEEKLCLASLPLRNYLMKYVLPTLTQGLIEVANLRPDDPVDYLAEYLFKENPEGKMFEPEHTNAMASILNMIDKFNTFLLPEEEVSSQVLEMLKRKSPMEEIDSSDSDVCTIQKTYVTPCYTYDEEDTGVDEENEIISELTESNEDD</sequence>
<dbReference type="InterPro" id="IPR007858">
    <property type="entry name" value="Dpy-30_motif"/>
</dbReference>
<evidence type="ECO:0000313" key="2">
    <source>
        <dbReference type="Proteomes" id="UP000005203"/>
    </source>
</evidence>
<reference evidence="3" key="2">
    <citation type="submission" date="2025-04" db="UniProtKB">
        <authorList>
            <consortium name="RefSeq"/>
        </authorList>
    </citation>
    <scope>IDENTIFICATION</scope>
    <source>
        <strain evidence="3">DH4</strain>
        <tissue evidence="3">Whole body</tissue>
    </source>
</reference>
<dbReference type="EnsemblMetazoa" id="XM_026441537">
    <property type="protein sequence ID" value="XP_026297322"/>
    <property type="gene ID" value="LOC102654366"/>
</dbReference>
<protein>
    <submittedName>
        <fullName evidence="3">DPY30 domain-containing protein 1-like</fullName>
    </submittedName>
</protein>
<dbReference type="Gene3D" id="1.20.890.10">
    <property type="entry name" value="cAMP-dependent protein kinase regulatory subunit, dimerization-anchoring domain"/>
    <property type="match status" value="1"/>
</dbReference>
<dbReference type="RefSeq" id="XP_026297322.1">
    <property type="nucleotide sequence ID" value="XM_026441537.1"/>
</dbReference>
<keyword evidence="2" id="KW-1185">Reference proteome</keyword>
<dbReference type="InterPro" id="IPR047499">
    <property type="entry name" value="DD_AK7"/>
</dbReference>
<accession>A0A7M7MKP0</accession>
<dbReference type="OrthoDB" id="10262413at2759"/>
<name>A0A7M7MKP0_APIME</name>
<dbReference type="AlphaFoldDB" id="A0A7M7MKP0"/>
<accession>A0A8B8H020</accession>